<dbReference type="SUPFAM" id="SSF52540">
    <property type="entry name" value="P-loop containing nucleoside triphosphate hydrolases"/>
    <property type="match status" value="2"/>
</dbReference>
<dbReference type="GO" id="GO:0016887">
    <property type="term" value="F:ATP hydrolysis activity"/>
    <property type="evidence" value="ECO:0007669"/>
    <property type="project" value="TreeGrafter"/>
</dbReference>
<dbReference type="Gene3D" id="1.10.10.60">
    <property type="entry name" value="Homeodomain-like"/>
    <property type="match status" value="2"/>
</dbReference>
<dbReference type="Pfam" id="PF09110">
    <property type="entry name" value="HAND"/>
    <property type="match status" value="1"/>
</dbReference>
<dbReference type="InterPro" id="IPR001005">
    <property type="entry name" value="SANT/Myb"/>
</dbReference>
<dbReference type="GO" id="GO:0031491">
    <property type="term" value="F:nucleosome binding"/>
    <property type="evidence" value="ECO:0007669"/>
    <property type="project" value="InterPro"/>
</dbReference>
<evidence type="ECO:0000256" key="5">
    <source>
        <dbReference type="SAM" id="MobiDB-lite"/>
    </source>
</evidence>
<feature type="domain" description="SANT" evidence="8">
    <location>
        <begin position="573"/>
        <end position="625"/>
    </location>
</feature>
<dbReference type="InterPro" id="IPR015195">
    <property type="entry name" value="SLIDE"/>
</dbReference>
<feature type="compositionally biased region" description="Basic and acidic residues" evidence="5">
    <location>
        <begin position="463"/>
        <end position="473"/>
    </location>
</feature>
<dbReference type="Gene3D" id="3.40.50.300">
    <property type="entry name" value="P-loop containing nucleotide triphosphate hydrolases"/>
    <property type="match status" value="2"/>
</dbReference>
<dbReference type="InterPro" id="IPR036306">
    <property type="entry name" value="ISWI_HAND-dom_sf"/>
</dbReference>
<dbReference type="Proteomes" id="UP000887575">
    <property type="component" value="Unassembled WGS sequence"/>
</dbReference>
<evidence type="ECO:0000313" key="9">
    <source>
        <dbReference type="Proteomes" id="UP000887575"/>
    </source>
</evidence>
<dbReference type="CDD" id="cd18793">
    <property type="entry name" value="SF2_C_SNF"/>
    <property type="match status" value="1"/>
</dbReference>
<dbReference type="SMART" id="SM00717">
    <property type="entry name" value="SANT"/>
    <property type="match status" value="2"/>
</dbReference>
<dbReference type="Gene3D" id="1.20.5.1190">
    <property type="entry name" value="iswi atpase"/>
    <property type="match status" value="1"/>
</dbReference>
<name>A0AAF3E8J8_9BILA</name>
<dbReference type="Pfam" id="PF09111">
    <property type="entry name" value="SLIDE"/>
    <property type="match status" value="1"/>
</dbReference>
<dbReference type="PROSITE" id="PS51194">
    <property type="entry name" value="HELICASE_CTER"/>
    <property type="match status" value="1"/>
</dbReference>
<dbReference type="GO" id="GO:0005524">
    <property type="term" value="F:ATP binding"/>
    <property type="evidence" value="ECO:0007669"/>
    <property type="project" value="InterPro"/>
</dbReference>
<evidence type="ECO:0000256" key="4">
    <source>
        <dbReference type="ARBA" id="ARBA00023242"/>
    </source>
</evidence>
<keyword evidence="3" id="KW-0378">Hydrolase</keyword>
<dbReference type="InterPro" id="IPR009057">
    <property type="entry name" value="Homeodomain-like_sf"/>
</dbReference>
<keyword evidence="9" id="KW-1185">Reference proteome</keyword>
<dbReference type="InterPro" id="IPR027417">
    <property type="entry name" value="P-loop_NTPase"/>
</dbReference>
<dbReference type="Gene3D" id="3.40.50.10810">
    <property type="entry name" value="Tandem AAA-ATPase domain"/>
    <property type="match status" value="1"/>
</dbReference>
<dbReference type="PANTHER" id="PTHR45623">
    <property type="entry name" value="CHROMODOMAIN-HELICASE-DNA-BINDING PROTEIN 3-RELATED-RELATED"/>
    <property type="match status" value="1"/>
</dbReference>
<evidence type="ECO:0000313" key="10">
    <source>
        <dbReference type="WBParaSite" id="MBELARI_LOCUS10243"/>
    </source>
</evidence>
<dbReference type="InterPro" id="IPR001650">
    <property type="entry name" value="Helicase_C-like"/>
</dbReference>
<dbReference type="GO" id="GO:0000785">
    <property type="term" value="C:chromatin"/>
    <property type="evidence" value="ECO:0007669"/>
    <property type="project" value="TreeGrafter"/>
</dbReference>
<dbReference type="Pfam" id="PF00176">
    <property type="entry name" value="SNF2-rel_dom"/>
    <property type="match status" value="1"/>
</dbReference>
<comment type="subcellular location">
    <subcellularLocation>
        <location evidence="1">Nucleus</location>
    </subcellularLocation>
</comment>
<feature type="region of interest" description="Disordered" evidence="5">
    <location>
        <begin position="750"/>
        <end position="770"/>
    </location>
</feature>
<reference evidence="10" key="1">
    <citation type="submission" date="2024-02" db="UniProtKB">
        <authorList>
            <consortium name="WormBaseParasite"/>
        </authorList>
    </citation>
    <scope>IDENTIFICATION</scope>
</reference>
<dbReference type="AlphaFoldDB" id="A0AAF3E8J8"/>
<evidence type="ECO:0000259" key="7">
    <source>
        <dbReference type="PROSITE" id="PS51194"/>
    </source>
</evidence>
<dbReference type="CDD" id="cd00167">
    <property type="entry name" value="SANT"/>
    <property type="match status" value="1"/>
</dbReference>
<evidence type="ECO:0000256" key="3">
    <source>
        <dbReference type="ARBA" id="ARBA00022801"/>
    </source>
</evidence>
<comment type="similarity">
    <text evidence="2">Belongs to the SNF2/RAD54 helicase family. ISWI subfamily.</text>
</comment>
<dbReference type="GO" id="GO:0005634">
    <property type="term" value="C:nucleus"/>
    <property type="evidence" value="ECO:0007669"/>
    <property type="project" value="UniProtKB-SubCell"/>
</dbReference>
<feature type="region of interest" description="Disordered" evidence="5">
    <location>
        <begin position="463"/>
        <end position="503"/>
    </location>
</feature>
<dbReference type="InterPro" id="IPR000330">
    <property type="entry name" value="SNF2_N"/>
</dbReference>
<dbReference type="InterPro" id="IPR049730">
    <property type="entry name" value="SNF2/RAD54-like_C"/>
</dbReference>
<dbReference type="GO" id="GO:0042393">
    <property type="term" value="F:histone binding"/>
    <property type="evidence" value="ECO:0007669"/>
    <property type="project" value="TreeGrafter"/>
</dbReference>
<accession>A0AAF3E8J8</accession>
<dbReference type="Gene3D" id="1.10.1040.30">
    <property type="entry name" value="ISWI, HAND domain"/>
    <property type="match status" value="1"/>
</dbReference>
<dbReference type="Pfam" id="PF00271">
    <property type="entry name" value="Helicase_C"/>
    <property type="match status" value="1"/>
</dbReference>
<dbReference type="SUPFAM" id="SSF46689">
    <property type="entry name" value="Homeodomain-like"/>
    <property type="match status" value="2"/>
</dbReference>
<evidence type="ECO:0000259" key="6">
    <source>
        <dbReference type="PROSITE" id="PS51192"/>
    </source>
</evidence>
<evidence type="ECO:0000256" key="1">
    <source>
        <dbReference type="ARBA" id="ARBA00004123"/>
    </source>
</evidence>
<feature type="domain" description="Helicase ATP-binding" evidence="6">
    <location>
        <begin position="1"/>
        <end position="138"/>
    </location>
</feature>
<dbReference type="SMART" id="SM00487">
    <property type="entry name" value="DEXDc"/>
    <property type="match status" value="1"/>
</dbReference>
<dbReference type="InterPro" id="IPR014001">
    <property type="entry name" value="Helicase_ATP-bd"/>
</dbReference>
<dbReference type="WBParaSite" id="MBELARI_LOCUS10243">
    <property type="protein sequence ID" value="MBELARI_LOCUS10243"/>
    <property type="gene ID" value="MBELARI_LOCUS10243"/>
</dbReference>
<protein>
    <submittedName>
        <fullName evidence="10">Uncharacterized protein</fullName>
    </submittedName>
</protein>
<dbReference type="SUPFAM" id="SSF101224">
    <property type="entry name" value="HAND domain of the nucleosome remodeling ATPase ISWI"/>
    <property type="match status" value="1"/>
</dbReference>
<evidence type="ECO:0000259" key="8">
    <source>
        <dbReference type="PROSITE" id="PS51293"/>
    </source>
</evidence>
<dbReference type="GO" id="GO:0140658">
    <property type="term" value="F:ATP-dependent chromatin remodeler activity"/>
    <property type="evidence" value="ECO:0007669"/>
    <property type="project" value="TreeGrafter"/>
</dbReference>
<dbReference type="PANTHER" id="PTHR45623:SF49">
    <property type="entry name" value="SWI_SNF-RELATED MATRIX-ASSOCIATED ACTIN-DEPENDENT REGULATOR OF CHROMATIN SUBFAMILY A MEMBER 5"/>
    <property type="match status" value="1"/>
</dbReference>
<evidence type="ECO:0000256" key="2">
    <source>
        <dbReference type="ARBA" id="ARBA00009687"/>
    </source>
</evidence>
<feature type="domain" description="Helicase C-terminal" evidence="7">
    <location>
        <begin position="183"/>
        <end position="349"/>
    </location>
</feature>
<dbReference type="GO" id="GO:0003677">
    <property type="term" value="F:DNA binding"/>
    <property type="evidence" value="ECO:0007669"/>
    <property type="project" value="InterPro"/>
</dbReference>
<dbReference type="PROSITE" id="PS51293">
    <property type="entry name" value="SANT"/>
    <property type="match status" value="1"/>
</dbReference>
<proteinExistence type="inferred from homology"/>
<dbReference type="InterPro" id="IPR038718">
    <property type="entry name" value="SNF2-like_sf"/>
</dbReference>
<dbReference type="GO" id="GO:0034728">
    <property type="term" value="P:nucleosome organization"/>
    <property type="evidence" value="ECO:0007669"/>
    <property type="project" value="TreeGrafter"/>
</dbReference>
<dbReference type="InterPro" id="IPR017884">
    <property type="entry name" value="SANT_dom"/>
</dbReference>
<dbReference type="PROSITE" id="PS51192">
    <property type="entry name" value="HELICASE_ATP_BIND_1"/>
    <property type="match status" value="1"/>
</dbReference>
<organism evidence="9 10">
    <name type="scientific">Mesorhabditis belari</name>
    <dbReference type="NCBI Taxonomy" id="2138241"/>
    <lineage>
        <taxon>Eukaryota</taxon>
        <taxon>Metazoa</taxon>
        <taxon>Ecdysozoa</taxon>
        <taxon>Nematoda</taxon>
        <taxon>Chromadorea</taxon>
        <taxon>Rhabditida</taxon>
        <taxon>Rhabditina</taxon>
        <taxon>Rhabditomorpha</taxon>
        <taxon>Rhabditoidea</taxon>
        <taxon>Rhabditidae</taxon>
        <taxon>Mesorhabditinae</taxon>
        <taxon>Mesorhabditis</taxon>
    </lineage>
</organism>
<dbReference type="SMART" id="SM00490">
    <property type="entry name" value="HELICc"/>
    <property type="match status" value="1"/>
</dbReference>
<sequence length="770" mass="89367">MGLGKTLQTIALLGYMKHCKKDVGPYLEIEKWCPTLKAVSLIGDKDERKAVIQEQILSGEFDVLVTSYNNVLSEKSILKKFAWTYIVIDEAQRIKNEDTKLAVIVRSLSSSYRLLLTGTPLQNNLHELWALLNFLLPEMFSSSEDFDACFLQPFMLRRIKSDVEKSLLPKKEIKVYVGMSKLQLEWYQKVLLKEIDILNGAGEPAKSRTGISCSSFSQFKMMLDIFEDYCIWKNYKYCRLDGDTHFEDRQQEIEEYNRDGSEKFIFMLTTRAGGLGINLATADVVIIYDSDWNPQVDLQAMDRSHRIGQKKQVRIFRFISENTVDERIIERAEMKLRLDSIVIQQGRVAQAAKTLDKGDLLSMIRCGANMVFASKDSTISDEDIDAILARSEDKTKEFNEKMQKFGGESSHSLATEYDSSKIDGTDRWTCYNWNGKDWRKEADRSQGGLTGFWIKPSKRERRKVNYGENRKPAPESSGSDVELVHEASNTLPKRSVPPPKLPNAHDFQLYPRRLFELLDQEMYHYRKVTGWKPPKKGHVANAEEKLLLEQEKIDRAKPLTDDEKAERDELIKDGFPDWSHQEFSIFVAANEAYGRENIDAICDEIKTKTREQVVEYAKAFWVRLSNLANGEKILARIEKGEGRIERNKKNHRALAEKIAKYSAPYHQLKITYGHHHKQARTFTENEDRFLVCELYRIGPEKKTVYNELKESIHKTPQFRLNWYLKSRTPAELERRCNTLLLLIEKEMHERDLNKDQKHDEPPQSKKSRLD</sequence>
<dbReference type="InterPro" id="IPR015194">
    <property type="entry name" value="ISWI_HAND-dom"/>
</dbReference>
<keyword evidence="4" id="KW-0539">Nucleus</keyword>